<feature type="compositionally biased region" description="Low complexity" evidence="1">
    <location>
        <begin position="32"/>
        <end position="62"/>
    </location>
</feature>
<protein>
    <submittedName>
        <fullName evidence="2">Uncharacterized protein</fullName>
    </submittedName>
</protein>
<keyword evidence="3" id="KW-1185">Reference proteome</keyword>
<evidence type="ECO:0000313" key="3">
    <source>
        <dbReference type="Proteomes" id="UP000006591"/>
    </source>
</evidence>
<accession>A0A0E0FVJ4</accession>
<organism evidence="2">
    <name type="scientific">Oryza nivara</name>
    <name type="common">Indian wild rice</name>
    <name type="synonym">Oryza sativa f. spontanea</name>
    <dbReference type="NCBI Taxonomy" id="4536"/>
    <lineage>
        <taxon>Eukaryota</taxon>
        <taxon>Viridiplantae</taxon>
        <taxon>Streptophyta</taxon>
        <taxon>Embryophyta</taxon>
        <taxon>Tracheophyta</taxon>
        <taxon>Spermatophyta</taxon>
        <taxon>Magnoliopsida</taxon>
        <taxon>Liliopsida</taxon>
        <taxon>Poales</taxon>
        <taxon>Poaceae</taxon>
        <taxon>BOP clade</taxon>
        <taxon>Oryzoideae</taxon>
        <taxon>Oryzeae</taxon>
        <taxon>Oryzinae</taxon>
        <taxon>Oryza</taxon>
    </lineage>
</organism>
<proteinExistence type="predicted"/>
<dbReference type="Proteomes" id="UP000006591">
    <property type="component" value="Chromosome 1"/>
</dbReference>
<evidence type="ECO:0000256" key="1">
    <source>
        <dbReference type="SAM" id="MobiDB-lite"/>
    </source>
</evidence>
<feature type="region of interest" description="Disordered" evidence="1">
    <location>
        <begin position="1"/>
        <end position="121"/>
    </location>
</feature>
<feature type="compositionally biased region" description="Basic residues" evidence="1">
    <location>
        <begin position="101"/>
        <end position="110"/>
    </location>
</feature>
<reference evidence="2" key="1">
    <citation type="submission" date="2015-04" db="UniProtKB">
        <authorList>
            <consortium name="EnsemblPlants"/>
        </authorList>
    </citation>
    <scope>IDENTIFICATION</scope>
    <source>
        <strain evidence="2">SL10</strain>
    </source>
</reference>
<feature type="compositionally biased region" description="Polar residues" evidence="1">
    <location>
        <begin position="215"/>
        <end position="231"/>
    </location>
</feature>
<name>A0A0E0FVJ4_ORYNI</name>
<sequence>MPAKAKGGGRERGKEWAHSLPFQVSPRRGKGKANPPTKATAAPHPQNPRRGPGGTPPAITGGHSTPLPRAASRRGLTGSPCLAPRPPLASRLIEPAAPRGGGRRAMRRRSAPPPRRAGAASTAPACFLAQAVLETEMHYNAMTLLSDSPYGGFGARPIDVLFPISTGGAMTDLQETIDTIIKASDFPSSILVAGVAIAGVVAYNNHKLKVKTHGNEQQGADSKLNRGSPQDVETSSIGLQVLAV</sequence>
<reference evidence="2" key="2">
    <citation type="submission" date="2018-04" db="EMBL/GenBank/DDBJ databases">
        <title>OnivRS2 (Oryza nivara Reference Sequence Version 2).</title>
        <authorList>
            <person name="Zhang J."/>
            <person name="Kudrna D."/>
            <person name="Lee S."/>
            <person name="Talag J."/>
            <person name="Rajasekar S."/>
            <person name="Welchert J."/>
            <person name="Hsing Y.-I."/>
            <person name="Wing R.A."/>
        </authorList>
    </citation>
    <scope>NUCLEOTIDE SEQUENCE [LARGE SCALE GENOMIC DNA]</scope>
</reference>
<feature type="compositionally biased region" description="Basic and acidic residues" evidence="1">
    <location>
        <begin position="8"/>
        <end position="17"/>
    </location>
</feature>
<evidence type="ECO:0000313" key="2">
    <source>
        <dbReference type="EnsemblPlants" id="ONIVA01G41620.2"/>
    </source>
</evidence>
<dbReference type="EnsemblPlants" id="ONIVA01G41620.2">
    <property type="protein sequence ID" value="ONIVA01G41620.2"/>
    <property type="gene ID" value="ONIVA01G41620"/>
</dbReference>
<dbReference type="Gramene" id="ONIVA01G41620.2">
    <property type="protein sequence ID" value="ONIVA01G41620.2"/>
    <property type="gene ID" value="ONIVA01G41620"/>
</dbReference>
<feature type="region of interest" description="Disordered" evidence="1">
    <location>
        <begin position="212"/>
        <end position="231"/>
    </location>
</feature>
<dbReference type="AlphaFoldDB" id="A0A0E0FVJ4"/>